<dbReference type="Pfam" id="PF02836">
    <property type="entry name" value="Glyco_hydro_2_C"/>
    <property type="match status" value="1"/>
</dbReference>
<dbReference type="Gene3D" id="2.60.40.10">
    <property type="entry name" value="Immunoglobulins"/>
    <property type="match status" value="2"/>
</dbReference>
<protein>
    <recommendedName>
        <fullName evidence="11">Beta-galactosidase</fullName>
    </recommendedName>
</protein>
<feature type="domain" description="Glycosyl hydrolases family 2 sugar binding" evidence="6">
    <location>
        <begin position="55"/>
        <end position="161"/>
    </location>
</feature>
<dbReference type="InterPro" id="IPR013783">
    <property type="entry name" value="Ig-like_fold"/>
</dbReference>
<dbReference type="SUPFAM" id="SSF49785">
    <property type="entry name" value="Galactose-binding domain-like"/>
    <property type="match status" value="1"/>
</dbReference>
<evidence type="ECO:0000256" key="1">
    <source>
        <dbReference type="ARBA" id="ARBA00007401"/>
    </source>
</evidence>
<evidence type="ECO:0000313" key="10">
    <source>
        <dbReference type="Proteomes" id="UP000186551"/>
    </source>
</evidence>
<evidence type="ECO:0000256" key="2">
    <source>
        <dbReference type="ARBA" id="ARBA00022801"/>
    </source>
</evidence>
<evidence type="ECO:0000259" key="6">
    <source>
        <dbReference type="Pfam" id="PF02837"/>
    </source>
</evidence>
<feature type="domain" description="Glycoside hydrolase family 2 immunoglobulin-like beta-sandwich" evidence="4">
    <location>
        <begin position="181"/>
        <end position="285"/>
    </location>
</feature>
<dbReference type="InterPro" id="IPR036156">
    <property type="entry name" value="Beta-gal/glucu_dom_sf"/>
</dbReference>
<proteinExistence type="inferred from homology"/>
<dbReference type="InterPro" id="IPR006104">
    <property type="entry name" value="Glyco_hydro_2_N"/>
</dbReference>
<dbReference type="Pfam" id="PF16355">
    <property type="entry name" value="DUF4982"/>
    <property type="match status" value="1"/>
</dbReference>
<name>A0A1Q5PIZ4_9BACT</name>
<dbReference type="Proteomes" id="UP000186551">
    <property type="component" value="Unassembled WGS sequence"/>
</dbReference>
<keyword evidence="3" id="KW-0326">Glycosidase</keyword>
<evidence type="ECO:0000259" key="4">
    <source>
        <dbReference type="Pfam" id="PF00703"/>
    </source>
</evidence>
<dbReference type="PRINTS" id="PR00132">
    <property type="entry name" value="GLHYDRLASE2"/>
</dbReference>
<dbReference type="InterPro" id="IPR021720">
    <property type="entry name" value="Malectin_dom"/>
</dbReference>
<dbReference type="InterPro" id="IPR017853">
    <property type="entry name" value="GH"/>
</dbReference>
<dbReference type="SUPFAM" id="SSF51445">
    <property type="entry name" value="(Trans)glycosidases"/>
    <property type="match status" value="1"/>
</dbReference>
<dbReference type="GO" id="GO:0005975">
    <property type="term" value="P:carbohydrate metabolic process"/>
    <property type="evidence" value="ECO:0007669"/>
    <property type="project" value="InterPro"/>
</dbReference>
<evidence type="ECO:0000313" key="9">
    <source>
        <dbReference type="EMBL" id="OKL42201.1"/>
    </source>
</evidence>
<dbReference type="InterPro" id="IPR008979">
    <property type="entry name" value="Galactose-bd-like_sf"/>
</dbReference>
<dbReference type="Pfam" id="PF02837">
    <property type="entry name" value="Glyco_hydro_2_N"/>
    <property type="match status" value="1"/>
</dbReference>
<evidence type="ECO:0000259" key="7">
    <source>
        <dbReference type="Pfam" id="PF11721"/>
    </source>
</evidence>
<accession>A0A1Q5PIZ4</accession>
<dbReference type="SUPFAM" id="SSF49303">
    <property type="entry name" value="beta-Galactosidase/glucuronidase domain"/>
    <property type="match status" value="1"/>
</dbReference>
<evidence type="ECO:0000259" key="5">
    <source>
        <dbReference type="Pfam" id="PF02836"/>
    </source>
</evidence>
<dbReference type="Gene3D" id="2.60.120.260">
    <property type="entry name" value="Galactose-binding domain-like"/>
    <property type="match status" value="1"/>
</dbReference>
<dbReference type="STRING" id="1797110.A3841_07510"/>
<feature type="domain" description="Glycoside hydrolase family 2 catalytic" evidence="5">
    <location>
        <begin position="293"/>
        <end position="591"/>
    </location>
</feature>
<feature type="domain" description="Malectin" evidence="7">
    <location>
        <begin position="729"/>
        <end position="885"/>
    </location>
</feature>
<comment type="caution">
    <text evidence="9">The sequence shown here is derived from an EMBL/GenBank/DDBJ whole genome shotgun (WGS) entry which is preliminary data.</text>
</comment>
<dbReference type="Gene3D" id="2.60.120.430">
    <property type="entry name" value="Galactose-binding lectin"/>
    <property type="match status" value="1"/>
</dbReference>
<dbReference type="PANTHER" id="PTHR42732:SF1">
    <property type="entry name" value="BETA-MANNOSIDASE"/>
    <property type="match status" value="1"/>
</dbReference>
<dbReference type="PANTHER" id="PTHR42732">
    <property type="entry name" value="BETA-GALACTOSIDASE"/>
    <property type="match status" value="1"/>
</dbReference>
<dbReference type="InterPro" id="IPR051913">
    <property type="entry name" value="GH2_Domain-Containing"/>
</dbReference>
<dbReference type="EMBL" id="LVWA01000002">
    <property type="protein sequence ID" value="OKL42201.1"/>
    <property type="molecule type" value="Genomic_DNA"/>
</dbReference>
<gene>
    <name evidence="9" type="ORF">A3841_07510</name>
</gene>
<dbReference type="InterPro" id="IPR006102">
    <property type="entry name" value="Ig-like_GH2"/>
</dbReference>
<evidence type="ECO:0000259" key="8">
    <source>
        <dbReference type="Pfam" id="PF16355"/>
    </source>
</evidence>
<dbReference type="Pfam" id="PF11721">
    <property type="entry name" value="Malectin"/>
    <property type="match status" value="1"/>
</dbReference>
<evidence type="ECO:0008006" key="11">
    <source>
        <dbReference type="Google" id="ProtNLM"/>
    </source>
</evidence>
<comment type="similarity">
    <text evidence="1">Belongs to the glycosyl hydrolase 2 family.</text>
</comment>
<keyword evidence="10" id="KW-1185">Reference proteome</keyword>
<dbReference type="InterPro" id="IPR006101">
    <property type="entry name" value="Glyco_hydro_2"/>
</dbReference>
<reference evidence="9 10" key="1">
    <citation type="submission" date="2016-03" db="EMBL/GenBank/DDBJ databases">
        <title>Genome sequence of Pontibacter sp. nov., of the family cytophagaceae, isolated from marine sediment of the Yellow Sea, China.</title>
        <authorList>
            <person name="Zhang G."/>
            <person name="Zhang R."/>
        </authorList>
    </citation>
    <scope>NUCLEOTIDE SEQUENCE [LARGE SCALE GENOMIC DNA]</scope>
    <source>
        <strain evidence="9 10">S10-8</strain>
    </source>
</reference>
<organism evidence="9 10">
    <name type="scientific">Pontibacter flavimaris</name>
    <dbReference type="NCBI Taxonomy" id="1797110"/>
    <lineage>
        <taxon>Bacteria</taxon>
        <taxon>Pseudomonadati</taxon>
        <taxon>Bacteroidota</taxon>
        <taxon>Cytophagia</taxon>
        <taxon>Cytophagales</taxon>
        <taxon>Hymenobacteraceae</taxon>
        <taxon>Pontibacter</taxon>
    </lineage>
</organism>
<dbReference type="InterPro" id="IPR006103">
    <property type="entry name" value="Glyco_hydro_2_cat"/>
</dbReference>
<dbReference type="AlphaFoldDB" id="A0A1Q5PIZ4"/>
<dbReference type="Gene3D" id="3.20.20.80">
    <property type="entry name" value="Glycosidases"/>
    <property type="match status" value="1"/>
</dbReference>
<dbReference type="Pfam" id="PF00703">
    <property type="entry name" value="Glyco_hydro_2"/>
    <property type="match status" value="1"/>
</dbReference>
<evidence type="ECO:0000256" key="3">
    <source>
        <dbReference type="ARBA" id="ARBA00023295"/>
    </source>
</evidence>
<feature type="domain" description="DUF4982" evidence="8">
    <location>
        <begin position="639"/>
        <end position="690"/>
    </location>
</feature>
<keyword evidence="2" id="KW-0378">Hydrolase</keyword>
<dbReference type="GO" id="GO:0004553">
    <property type="term" value="F:hydrolase activity, hydrolyzing O-glycosyl compounds"/>
    <property type="evidence" value="ECO:0007669"/>
    <property type="project" value="InterPro"/>
</dbReference>
<dbReference type="InterPro" id="IPR032311">
    <property type="entry name" value="DUF4982"/>
</dbReference>
<sequence length="895" mass="101511">MPVLAAGNGRLKISVNEAWQFYKGEIPQFPAKVAAVDWETVSLPHTWNAEDVMDDKPGYYRGVGWYRKMLHISPSYKDKDVFLYFEGANQEVEVYVNGQKAGEHIGGYTRFSVPIKKYLKFGKGEQNEIAVKVNNRFNEDIPTLTADFTFFGGIYRDVYLVVTDPVHIDLTDYASSGIYITTPEVSKEKATVKVAGKLVNSSPQKRRIKVVTTVKDKQGKTVTEKATVVQLAAGTRTTINQDLKPVKQPNLWSPEDPYLYTVATTVYDAATGKELDQVLNPLGFRWFRFDPKEGFFLNDKHYKLIGASRHQDFKGLGNAVPDARQIQDVKLLKEMGANFLRVAHYPQDPVILETCDRLGILTAVEVPIINRITESEAFADNSKRTHLEMIRQNYNHPSVIIWAYMNEILLRPRYKDEPERQQVYFHNIAKLAQEIEDLTRKEDPYRYTMIPNHGAYELYNKVGLTKIPMLVGWNLYLGWYSRSVDDFGPFLDQHHRDMPEKPVLVTEYGADADPRIHSFTPERFDKSEEYASMFHEVYLREMMKRPFVAAGMIWNLADFNSETRGETMPHINNKGVTTLDRVPKAPYYYYQAHLRQDPFLKIASRNWTLRGGIADKAEGTASIKPVANGQAGNSVSTQPFKVYTNLSQAELIVNGVKLGMQKAVGGVSEWQVPFANGINQIEAVAEDAGNLYKDFMEVDFRLVPYQLNANDVPFEELNILLGSKRMFIDELNQQVWLPDQAYRAGGWGHVGGEIFTFKSNRQSYGTDKSIFGTDNDPIYQTQQVGIEKYKADVPDGQYEITLHFAELTGGEPKEALPYNLGGTEAEEEKAEERIFDVYVNGLLVLEDLNLAREYGVARAVAKKMPVTVTGSKGLEITFEAKKGKPVLNGFQLRKL</sequence>